<dbReference type="PROSITE" id="PS50404">
    <property type="entry name" value="GST_NTER"/>
    <property type="match status" value="1"/>
</dbReference>
<dbReference type="GO" id="GO:0005737">
    <property type="term" value="C:cytoplasm"/>
    <property type="evidence" value="ECO:0007669"/>
    <property type="project" value="UniProtKB-ARBA"/>
</dbReference>
<dbReference type="FunFam" id="3.40.30.10:FF:000156">
    <property type="entry name" value="Glutathione S-transferase 1"/>
    <property type="match status" value="1"/>
</dbReference>
<accession>A0A8H2K313</accession>
<dbReference type="SUPFAM" id="SSF47616">
    <property type="entry name" value="GST C-terminal domain-like"/>
    <property type="match status" value="1"/>
</dbReference>
<sequence>MLTLHHLEQSRSFRILWALEELGLDYQIEFYRRQPDYTGPDSLKAIHPLGKAPILTDDGHVLAESGAILEYLQSQYDQESHFKPTDPAALRDYIYWMHYAEGSLMPLLVFQLVISKVGERVPFLIRPLANKITDGIRAGFVQPRLKDHIAFLEQYLGQHEYVAGQFSFADIQMSFPLEAMATRLQGHYPNIQKYLARIHVRPAYQQAKARDPEQAQV</sequence>
<dbReference type="InterPro" id="IPR036282">
    <property type="entry name" value="Glutathione-S-Trfase_C_sf"/>
</dbReference>
<dbReference type="Gene3D" id="1.20.1050.10">
    <property type="match status" value="1"/>
</dbReference>
<evidence type="ECO:0000256" key="1">
    <source>
        <dbReference type="ARBA" id="ARBA00012452"/>
    </source>
</evidence>
<dbReference type="AlphaFoldDB" id="A0A8H2K313"/>
<evidence type="ECO:0000256" key="3">
    <source>
        <dbReference type="ARBA" id="ARBA00047960"/>
    </source>
</evidence>
<name>A0A8H2K313_ACIRA</name>
<comment type="catalytic activity">
    <reaction evidence="3">
        <text>RX + glutathione = an S-substituted glutathione + a halide anion + H(+)</text>
        <dbReference type="Rhea" id="RHEA:16437"/>
        <dbReference type="ChEBI" id="CHEBI:15378"/>
        <dbReference type="ChEBI" id="CHEBI:16042"/>
        <dbReference type="ChEBI" id="CHEBI:17792"/>
        <dbReference type="ChEBI" id="CHEBI:57925"/>
        <dbReference type="ChEBI" id="CHEBI:90779"/>
        <dbReference type="EC" id="2.5.1.18"/>
    </reaction>
</comment>
<evidence type="ECO:0000259" key="4">
    <source>
        <dbReference type="PROSITE" id="PS50404"/>
    </source>
</evidence>
<gene>
    <name evidence="5" type="ORF">FHY67_12860</name>
</gene>
<dbReference type="PANTHER" id="PTHR44051">
    <property type="entry name" value="GLUTATHIONE S-TRANSFERASE-RELATED"/>
    <property type="match status" value="1"/>
</dbReference>
<evidence type="ECO:0000313" key="5">
    <source>
        <dbReference type="EMBL" id="TNX86293.1"/>
    </source>
</evidence>
<dbReference type="Pfam" id="PF02798">
    <property type="entry name" value="GST_N"/>
    <property type="match status" value="1"/>
</dbReference>
<dbReference type="InterPro" id="IPR004045">
    <property type="entry name" value="Glutathione_S-Trfase_N"/>
</dbReference>
<proteinExistence type="predicted"/>
<dbReference type="GO" id="GO:0004364">
    <property type="term" value="F:glutathione transferase activity"/>
    <property type="evidence" value="ECO:0007669"/>
    <property type="project" value="UniProtKB-EC"/>
</dbReference>
<dbReference type="Proteomes" id="UP000314285">
    <property type="component" value="Unassembled WGS sequence"/>
</dbReference>
<dbReference type="SFLD" id="SFLDS00019">
    <property type="entry name" value="Glutathione_Transferase_(cytos"/>
    <property type="match status" value="1"/>
</dbReference>
<dbReference type="EC" id="2.5.1.18" evidence="1"/>
<dbReference type="InterPro" id="IPR040079">
    <property type="entry name" value="Glutathione_S-Trfase"/>
</dbReference>
<comment type="caution">
    <text evidence="5">The sequence shown here is derived from an EMBL/GenBank/DDBJ whole genome shotgun (WGS) entry which is preliminary data.</text>
</comment>
<dbReference type="CDD" id="cd03046">
    <property type="entry name" value="GST_N_GTT1_like"/>
    <property type="match status" value="1"/>
</dbReference>
<dbReference type="InterPro" id="IPR036249">
    <property type="entry name" value="Thioredoxin-like_sf"/>
</dbReference>
<dbReference type="RefSeq" id="WP_005405336.1">
    <property type="nucleotide sequence ID" value="NZ_CP027365.1"/>
</dbReference>
<reference evidence="5 6" key="1">
    <citation type="submission" date="2019-06" db="EMBL/GenBank/DDBJ databases">
        <title>Genome of Acinetobacter radioresistens APH1, a phenol degrading strain.</title>
        <authorList>
            <person name="Liu Y."/>
        </authorList>
    </citation>
    <scope>NUCLEOTIDE SEQUENCE [LARGE SCALE GENOMIC DNA]</scope>
    <source>
        <strain evidence="5 6">APH1</strain>
    </source>
</reference>
<dbReference type="CDD" id="cd03189">
    <property type="entry name" value="GST_C_GTT1_like"/>
    <property type="match status" value="1"/>
</dbReference>
<keyword evidence="2 5" id="KW-0808">Transferase</keyword>
<organism evidence="5 6">
    <name type="scientific">Acinetobacter radioresistens</name>
    <dbReference type="NCBI Taxonomy" id="40216"/>
    <lineage>
        <taxon>Bacteria</taxon>
        <taxon>Pseudomonadati</taxon>
        <taxon>Pseudomonadota</taxon>
        <taxon>Gammaproteobacteria</taxon>
        <taxon>Moraxellales</taxon>
        <taxon>Moraxellaceae</taxon>
        <taxon>Acinetobacter</taxon>
    </lineage>
</organism>
<dbReference type="SFLD" id="SFLDG00358">
    <property type="entry name" value="Main_(cytGST)"/>
    <property type="match status" value="1"/>
</dbReference>
<evidence type="ECO:0000256" key="2">
    <source>
        <dbReference type="ARBA" id="ARBA00022679"/>
    </source>
</evidence>
<evidence type="ECO:0000313" key="6">
    <source>
        <dbReference type="Proteomes" id="UP000314285"/>
    </source>
</evidence>
<feature type="domain" description="GST N-terminal" evidence="4">
    <location>
        <begin position="1"/>
        <end position="80"/>
    </location>
</feature>
<dbReference type="EMBL" id="VFBM01000013">
    <property type="protein sequence ID" value="TNX86293.1"/>
    <property type="molecule type" value="Genomic_DNA"/>
</dbReference>
<dbReference type="GO" id="GO:0004601">
    <property type="term" value="F:peroxidase activity"/>
    <property type="evidence" value="ECO:0007669"/>
    <property type="project" value="UniProtKB-ARBA"/>
</dbReference>
<dbReference type="SFLD" id="SFLDG01150">
    <property type="entry name" value="Main.1:_Beta-like"/>
    <property type="match status" value="1"/>
</dbReference>
<dbReference type="Gene3D" id="3.40.30.10">
    <property type="entry name" value="Glutaredoxin"/>
    <property type="match status" value="1"/>
</dbReference>
<dbReference type="SUPFAM" id="SSF52833">
    <property type="entry name" value="Thioredoxin-like"/>
    <property type="match status" value="1"/>
</dbReference>
<protein>
    <recommendedName>
        <fullName evidence="1">glutathione transferase</fullName>
        <ecNumber evidence="1">2.5.1.18</ecNumber>
    </recommendedName>
</protein>
<dbReference type="PANTHER" id="PTHR44051:SF9">
    <property type="entry name" value="GLUTATHIONE S-TRANSFERASE 1"/>
    <property type="match status" value="1"/>
</dbReference>